<dbReference type="Pfam" id="PF17148">
    <property type="entry name" value="DUF5117"/>
    <property type="match status" value="1"/>
</dbReference>
<proteinExistence type="predicted"/>
<evidence type="ECO:0000259" key="3">
    <source>
        <dbReference type="Pfam" id="PF17148"/>
    </source>
</evidence>
<dbReference type="RefSeq" id="WP_014428620.1">
    <property type="nucleotide sequence ID" value="NC_017075.1"/>
</dbReference>
<dbReference type="Pfam" id="PF16313">
    <property type="entry name" value="DUF4953"/>
    <property type="match status" value="1"/>
</dbReference>
<feature type="domain" description="DUF5117" evidence="3">
    <location>
        <begin position="121"/>
        <end position="315"/>
    </location>
</feature>
<evidence type="ECO:0000313" key="4">
    <source>
        <dbReference type="EMBL" id="BAL95758.1"/>
    </source>
</evidence>
<keyword evidence="1" id="KW-0732">Signal</keyword>
<dbReference type="Proteomes" id="UP000007883">
    <property type="component" value="Chromosome"/>
</dbReference>
<dbReference type="PANTHER" id="PTHR38478">
    <property type="entry name" value="PEPTIDASE M1A AND M12B"/>
    <property type="match status" value="1"/>
</dbReference>
<dbReference type="InterPro" id="IPR024079">
    <property type="entry name" value="MetalloPept_cat_dom_sf"/>
</dbReference>
<dbReference type="InterPro" id="IPR032534">
    <property type="entry name" value="EcxA_zinc-bd"/>
</dbReference>
<protein>
    <recommendedName>
        <fullName evidence="6">Metallopeptidase</fullName>
    </recommendedName>
</protein>
<evidence type="ECO:0000259" key="2">
    <source>
        <dbReference type="Pfam" id="PF16313"/>
    </source>
</evidence>
<feature type="signal peptide" evidence="1">
    <location>
        <begin position="1"/>
        <end position="33"/>
    </location>
</feature>
<organism evidence="4 5">
    <name type="scientific">Rubrivivax gelatinosus (strain NBRC 100245 / IL144)</name>
    <dbReference type="NCBI Taxonomy" id="983917"/>
    <lineage>
        <taxon>Bacteria</taxon>
        <taxon>Pseudomonadati</taxon>
        <taxon>Pseudomonadota</taxon>
        <taxon>Betaproteobacteria</taxon>
        <taxon>Burkholderiales</taxon>
        <taxon>Sphaerotilaceae</taxon>
        <taxon>Rubrivivax</taxon>
    </lineage>
</organism>
<evidence type="ECO:0008006" key="6">
    <source>
        <dbReference type="Google" id="ProtNLM"/>
    </source>
</evidence>
<keyword evidence="5" id="KW-1185">Reference proteome</keyword>
<feature type="domain" description="EcxA zinc-binding" evidence="2">
    <location>
        <begin position="478"/>
        <end position="795"/>
    </location>
</feature>
<dbReference type="SUPFAM" id="SSF55486">
    <property type="entry name" value="Metalloproteases ('zincins'), catalytic domain"/>
    <property type="match status" value="1"/>
</dbReference>
<evidence type="ECO:0000256" key="1">
    <source>
        <dbReference type="SAM" id="SignalP"/>
    </source>
</evidence>
<dbReference type="PATRIC" id="fig|983917.3.peg.2350"/>
<name>I0HRX1_RUBGI</name>
<gene>
    <name evidence="4" type="ordered locus">RGE_24170</name>
</gene>
<dbReference type="Gene3D" id="3.40.390.10">
    <property type="entry name" value="Collagenase (Catalytic Domain)"/>
    <property type="match status" value="1"/>
</dbReference>
<dbReference type="AlphaFoldDB" id="I0HRX1"/>
<evidence type="ECO:0000313" key="5">
    <source>
        <dbReference type="Proteomes" id="UP000007883"/>
    </source>
</evidence>
<dbReference type="InterPro" id="IPR033413">
    <property type="entry name" value="DUF5117"/>
</dbReference>
<dbReference type="HOGENOM" id="CLU_008630_0_0_4"/>
<sequence length="881" mass="95062">MPALPRLLRPLLPLAAAALLAACATRPAAPAAAADKPAEAVPAARVAPPDPNLPAFAAVVKDARRIDGPLPLWQREDKVWIELAPAAWGRPFLLSPKFASGIAEAGVLGGLMAHPVSGAGGPQLVEFVRQYQQVRLQARNVYPATAPGSPEARAAAASFASSLLASAPVVSQPQPQSGAVLVEANALFLGDMLGVGMSLQRAFRQPYLLDPRNTTIAAVRNSADATVIETTNHFYAATLAPAAPGGPSLPRYVPDARSLLVGLHYSLAPLPAEPMHARRADPRIGSFTTQSFDVAGELGSSPRQRWINRWRLEKRDPAAALSEPVKPITFWIDRNVPLAWRDTVRDGILEWNKAFERIGFRDAIVVRQQADDADFDTLDAGRASVRWMTSPDPGFAAIGPSQVDPRSGEILDADIGVEALVTRLKRVERTQVLAGTAGAAAAADGPAACSFADEAAAQLAYGLDVLAARDDLPADDPRTRRYVQDYLRNTVMHEVGHALGLRHNFRASRIYTEAQLADPEFTRDHGTTGSVMEYNAINLPRPGAPLGTPFQTTLGPYDYWAIEYAYKPIAAEHEAAELQKIAARSRDPQLAFATDEDNALGLDPEVAVFDLGADPVAFAAKRLEIARDLFRRQETRTLAPDEDYSVLRRSIAFALNDVGRATQLLLRQIGGVRTLRDYPGSGRDPLQPLPAQTQRQALDLLMRDVLGADGLALSPALQRRLAPDYLERGESGTPTDFALPQRLLELQRSVLATLSGDALAGRVLDAAAKVDHPEDAFGLAELYGRLTREVWSELGAGAAIPPARRELQRDHANRLAAALLQPSARADARALLRSQAQTLLVRLDHAKAHPARRDAETRAHLEDSAQTIRLALKARLERAGV</sequence>
<reference evidence="4 5" key="1">
    <citation type="journal article" date="2012" name="J. Bacteriol.">
        <title>Complete genome sequence of phototrophic betaproteobacterium Rubrivivax gelatinosus IL144.</title>
        <authorList>
            <person name="Nagashima S."/>
            <person name="Kamimura A."/>
            <person name="Shimizu T."/>
            <person name="Nakamura-isaki S."/>
            <person name="Aono E."/>
            <person name="Sakamoto K."/>
            <person name="Ichikawa N."/>
            <person name="Nakazawa H."/>
            <person name="Sekine M."/>
            <person name="Yamazaki S."/>
            <person name="Fujita N."/>
            <person name="Shimada K."/>
            <person name="Hanada S."/>
            <person name="Nagashima K.V.P."/>
        </authorList>
    </citation>
    <scope>NUCLEOTIDE SEQUENCE [LARGE SCALE GENOMIC DNA]</scope>
    <source>
        <strain evidence="5">NBRC 100245 / IL144</strain>
    </source>
</reference>
<dbReference type="KEGG" id="rge:RGE_24170"/>
<accession>I0HRX1</accession>
<feature type="chain" id="PRO_5003628112" description="Metallopeptidase" evidence="1">
    <location>
        <begin position="34"/>
        <end position="881"/>
    </location>
</feature>
<dbReference type="PANTHER" id="PTHR38478:SF1">
    <property type="entry name" value="ZINC DEPENDENT METALLOPROTEASE DOMAIN LIPOPROTEIN"/>
    <property type="match status" value="1"/>
</dbReference>
<dbReference type="EMBL" id="AP012320">
    <property type="protein sequence ID" value="BAL95758.1"/>
    <property type="molecule type" value="Genomic_DNA"/>
</dbReference>
<dbReference type="eggNOG" id="COG5549">
    <property type="taxonomic scope" value="Bacteria"/>
</dbReference>
<dbReference type="InterPro" id="IPR034032">
    <property type="entry name" value="Zn_MMP-like_bac"/>
</dbReference>
<dbReference type="PROSITE" id="PS51257">
    <property type="entry name" value="PROKAR_LIPOPROTEIN"/>
    <property type="match status" value="1"/>
</dbReference>
<dbReference type="STRING" id="983917.RGE_24170"/>
<dbReference type="CDD" id="cd04276">
    <property type="entry name" value="ZnMc_MMP_like_2"/>
    <property type="match status" value="1"/>
</dbReference>
<dbReference type="GO" id="GO:0008237">
    <property type="term" value="F:metallopeptidase activity"/>
    <property type="evidence" value="ECO:0007669"/>
    <property type="project" value="InterPro"/>
</dbReference>